<gene>
    <name evidence="1" type="ORF">P8627_02595</name>
</gene>
<proteinExistence type="predicted"/>
<organism evidence="1 2">
    <name type="scientific">Jannaschia ovalis</name>
    <dbReference type="NCBI Taxonomy" id="3038773"/>
    <lineage>
        <taxon>Bacteria</taxon>
        <taxon>Pseudomonadati</taxon>
        <taxon>Pseudomonadota</taxon>
        <taxon>Alphaproteobacteria</taxon>
        <taxon>Rhodobacterales</taxon>
        <taxon>Roseobacteraceae</taxon>
        <taxon>Jannaschia</taxon>
    </lineage>
</organism>
<evidence type="ECO:0000313" key="2">
    <source>
        <dbReference type="Proteomes" id="UP001243420"/>
    </source>
</evidence>
<dbReference type="InterPro" id="IPR021466">
    <property type="entry name" value="Put_rhamnosyl_transferase"/>
</dbReference>
<sequence length="276" mass="30924">MTVRNQIIGVLRFSYPAKEGFAVSGLDEAALERHLYDPARLETRFRYLETITLPSLAAQTDPDFRCVILAGTTLPFRYRKRLRSLEESHPFLQCVFLERMGALAAGKRAFRRASAAETTHITGFRIDDDDAVATDYIARTRDLADRLIGAGLADAPTTLSFMRGIYWNLFDPDAPFHEFREPQPLGLASAMITTADLPTCIFRYNHRRLPCHVPGYTLPGEAPMFLRTLHAHNDSGRSIPPHATAMPTRKGRKLMAERFGLDPEAALALMPVPPKD</sequence>
<dbReference type="Proteomes" id="UP001243420">
    <property type="component" value="Chromosome"/>
</dbReference>
<name>A0ABY8LDE7_9RHOB</name>
<evidence type="ECO:0000313" key="1">
    <source>
        <dbReference type="EMBL" id="WGH79171.1"/>
    </source>
</evidence>
<dbReference type="Pfam" id="PF11316">
    <property type="entry name" value="Rhamno_transf"/>
    <property type="match status" value="1"/>
</dbReference>
<protein>
    <submittedName>
        <fullName evidence="1">Glycosyltransferase</fullName>
    </submittedName>
</protein>
<keyword evidence="2" id="KW-1185">Reference proteome</keyword>
<accession>A0ABY8LDE7</accession>
<dbReference type="EMBL" id="CP122537">
    <property type="protein sequence ID" value="WGH79171.1"/>
    <property type="molecule type" value="Genomic_DNA"/>
</dbReference>
<reference evidence="1 2" key="1">
    <citation type="submission" date="2023-04" db="EMBL/GenBank/DDBJ databases">
        <title>Jannaschia ovalis sp. nov., a marine bacterium isolated from sea tidal flat.</title>
        <authorList>
            <person name="Kwon D.Y."/>
            <person name="Kim J.-J."/>
        </authorList>
    </citation>
    <scope>NUCLEOTIDE SEQUENCE [LARGE SCALE GENOMIC DNA]</scope>
    <source>
        <strain evidence="1 2">GRR-S6-38</strain>
    </source>
</reference>
<dbReference type="RefSeq" id="WP_279965954.1">
    <property type="nucleotide sequence ID" value="NZ_CP122537.1"/>
</dbReference>